<keyword evidence="2" id="KW-1185">Reference proteome</keyword>
<dbReference type="Proteomes" id="UP000035680">
    <property type="component" value="Unassembled WGS sequence"/>
</dbReference>
<dbReference type="PANTHER" id="PTHR22900">
    <property type="entry name" value="PROTEIN CBG14245-RELATED"/>
    <property type="match status" value="1"/>
</dbReference>
<dbReference type="GO" id="GO:0016020">
    <property type="term" value="C:membrane"/>
    <property type="evidence" value="ECO:0007669"/>
    <property type="project" value="InterPro"/>
</dbReference>
<organism evidence="2 3">
    <name type="scientific">Strongyloides venezuelensis</name>
    <name type="common">Threadworm</name>
    <dbReference type="NCBI Taxonomy" id="75913"/>
    <lineage>
        <taxon>Eukaryota</taxon>
        <taxon>Metazoa</taxon>
        <taxon>Ecdysozoa</taxon>
        <taxon>Nematoda</taxon>
        <taxon>Chromadorea</taxon>
        <taxon>Rhabditida</taxon>
        <taxon>Tylenchina</taxon>
        <taxon>Panagrolaimomorpha</taxon>
        <taxon>Strongyloidoidea</taxon>
        <taxon>Strongyloididae</taxon>
        <taxon>Strongyloides</taxon>
    </lineage>
</organism>
<dbReference type="InterPro" id="IPR007669">
    <property type="entry name" value="Chst-1-like"/>
</dbReference>
<accession>A0A0K0FA78</accession>
<dbReference type="Pfam" id="PF03567">
    <property type="entry name" value="Sulfotransfer_2"/>
    <property type="match status" value="1"/>
</dbReference>
<sequence length="198" mass="22866">MLLFLNFTLLLVIELHMTSSSNSTDNYKGSIYNKKVVSEKYFVAPKYKLATCAVHKSFSSMLTSILCYLDMENVFLKKFNHLAGFNFRFKACVNKKNNRLGSFGELIQIHGKGNKVNFLKTWKVIMIARNPIEGFISGFVHLCYKRAGTHHNHLCLKCDENFICFVNKLYNILTSGSYSRIHAYHPLKAHFYPQTLYV</sequence>
<name>A0A0K0FA78_STRVS</name>
<dbReference type="WBParaSite" id="SVE_0573100.1">
    <property type="protein sequence ID" value="SVE_0573100.1"/>
    <property type="gene ID" value="SVE_0573100"/>
</dbReference>
<feature type="chain" id="PRO_5005329388" evidence="1">
    <location>
        <begin position="24"/>
        <end position="198"/>
    </location>
</feature>
<dbReference type="GO" id="GO:0047756">
    <property type="term" value="F:chondroitin 4-sulfotransferase activity"/>
    <property type="evidence" value="ECO:0007669"/>
    <property type="project" value="InterPro"/>
</dbReference>
<evidence type="ECO:0000313" key="2">
    <source>
        <dbReference type="Proteomes" id="UP000035680"/>
    </source>
</evidence>
<dbReference type="InterPro" id="IPR005331">
    <property type="entry name" value="Sulfotransferase"/>
</dbReference>
<reference evidence="3" key="2">
    <citation type="submission" date="2015-08" db="UniProtKB">
        <authorList>
            <consortium name="WormBaseParasite"/>
        </authorList>
    </citation>
    <scope>IDENTIFICATION</scope>
</reference>
<dbReference type="PANTHER" id="PTHR22900:SF5">
    <property type="entry name" value="PROTEIN CBG14245"/>
    <property type="match status" value="1"/>
</dbReference>
<evidence type="ECO:0000256" key="1">
    <source>
        <dbReference type="SAM" id="SignalP"/>
    </source>
</evidence>
<dbReference type="GO" id="GO:0050650">
    <property type="term" value="P:chondroitin sulfate proteoglycan biosynthetic process"/>
    <property type="evidence" value="ECO:0007669"/>
    <property type="project" value="InterPro"/>
</dbReference>
<proteinExistence type="predicted"/>
<evidence type="ECO:0000313" key="3">
    <source>
        <dbReference type="WBParaSite" id="SVE_0573100.1"/>
    </source>
</evidence>
<dbReference type="AlphaFoldDB" id="A0A0K0FA78"/>
<keyword evidence="1" id="KW-0732">Signal</keyword>
<protein>
    <submittedName>
        <fullName evidence="3">Heparan sulfate glucosamine 3-O-sulfotransferase 1</fullName>
    </submittedName>
</protein>
<reference evidence="2" key="1">
    <citation type="submission" date="2014-07" db="EMBL/GenBank/DDBJ databases">
        <authorList>
            <person name="Martin A.A"/>
            <person name="De Silva N."/>
        </authorList>
    </citation>
    <scope>NUCLEOTIDE SEQUENCE</scope>
</reference>
<feature type="signal peptide" evidence="1">
    <location>
        <begin position="1"/>
        <end position="23"/>
    </location>
</feature>
<dbReference type="GO" id="GO:1902884">
    <property type="term" value="P:positive regulation of response to oxidative stress"/>
    <property type="evidence" value="ECO:0007669"/>
    <property type="project" value="InterPro"/>
</dbReference>